<keyword evidence="1" id="KW-0812">Transmembrane</keyword>
<feature type="transmembrane region" description="Helical" evidence="1">
    <location>
        <begin position="6"/>
        <end position="26"/>
    </location>
</feature>
<protein>
    <recommendedName>
        <fullName evidence="4">D-alanine transfer protein</fullName>
    </recommendedName>
</protein>
<keyword evidence="3" id="KW-1185">Reference proteome</keyword>
<dbReference type="EMBL" id="QLSZ01000016">
    <property type="protein sequence ID" value="RAR69304.1"/>
    <property type="molecule type" value="Genomic_DNA"/>
</dbReference>
<reference evidence="2 3" key="1">
    <citation type="submission" date="2018-06" db="EMBL/GenBank/DDBJ databases">
        <title>Genomic Encyclopedia of Archaeal and Bacterial Type Strains, Phase II (KMG-II): from individual species to whole genera.</title>
        <authorList>
            <person name="Goeker M."/>
        </authorList>
    </citation>
    <scope>NUCLEOTIDE SEQUENCE [LARGE SCALE GENOMIC DNA]</scope>
    <source>
        <strain evidence="2 3">DSM 25663</strain>
    </source>
</reference>
<accession>A0A328Y6B6</accession>
<evidence type="ECO:0000313" key="2">
    <source>
        <dbReference type="EMBL" id="RAR69304.1"/>
    </source>
</evidence>
<organism evidence="2 3">
    <name type="scientific">Flavobacterium aciduliphilum</name>
    <dbReference type="NCBI Taxonomy" id="1101402"/>
    <lineage>
        <taxon>Bacteria</taxon>
        <taxon>Pseudomonadati</taxon>
        <taxon>Bacteroidota</taxon>
        <taxon>Flavobacteriia</taxon>
        <taxon>Flavobacteriales</taxon>
        <taxon>Flavobacteriaceae</taxon>
        <taxon>Flavobacterium</taxon>
    </lineage>
</organism>
<keyword evidence="1" id="KW-1133">Transmembrane helix</keyword>
<evidence type="ECO:0008006" key="4">
    <source>
        <dbReference type="Google" id="ProtNLM"/>
    </source>
</evidence>
<evidence type="ECO:0000256" key="1">
    <source>
        <dbReference type="SAM" id="Phobius"/>
    </source>
</evidence>
<name>A0A328Y6B6_9FLAO</name>
<keyword evidence="1" id="KW-0472">Membrane</keyword>
<dbReference type="SUPFAM" id="SSF52266">
    <property type="entry name" value="SGNH hydrolase"/>
    <property type="match status" value="1"/>
</dbReference>
<dbReference type="OrthoDB" id="1834514at2"/>
<evidence type="ECO:0000313" key="3">
    <source>
        <dbReference type="Proteomes" id="UP000248840"/>
    </source>
</evidence>
<comment type="caution">
    <text evidence="2">The sequence shown here is derived from an EMBL/GenBank/DDBJ whole genome shotgun (WGS) entry which is preliminary data.</text>
</comment>
<dbReference type="AlphaFoldDB" id="A0A328Y6B6"/>
<dbReference type="Proteomes" id="UP000248840">
    <property type="component" value="Unassembled WGS sequence"/>
</dbReference>
<gene>
    <name evidence="2" type="ORF">CLV55_11625</name>
</gene>
<sequence>MKFFLIRLIVSVIPAVLVIVLVNYYGDFANIFNKGYEKKIAKIILNDKYVTNISNFEDRLLQREIIGNMKFTPDIIVLGSSRTMLINSQYFPNKKIFNNSVFGASIEDIIAIYQIYKEKHKYPKKVIIGIDPWYFNTNNDQKRWESIGEYYKSFVNNQKNTIESSEWKNNKQLISLSYFQCSLKNLIKKIRSKSNIKETVNKYNKTNTKLNDGSITYGVKYRSANQKIVNDKIKDYLSGQVYSIEKFNYISDKYWHDFMKLIFDLKRNKIQIEFFLSPYAPLVYDTIKVKYINVCNVEKRIVKFAIKNNIDLYGSFNPYTLKMDEAFFYDGMHCKEIGINRIFNNFKIN</sequence>
<proteinExistence type="predicted"/>
<dbReference type="RefSeq" id="WP_112114149.1">
    <property type="nucleotide sequence ID" value="NZ_QLSZ01000016.1"/>
</dbReference>